<evidence type="ECO:0000313" key="2">
    <source>
        <dbReference type="Proteomes" id="UP000000417"/>
    </source>
</evidence>
<proteinExistence type="predicted"/>
<sequence>MMIIYLTARPDRGPGLLLGLRPTRAQRRLLGLAPWRRLPVPLPRRRGTCVSLARYRYKRLAPGETAFPIVGSRRQSLRSAPTFFRLRVLMRLPGADSDFTGSGARKFLTGPSGSCGLRLPICPARSSTELSRYETVVGKVRSQV</sequence>
<dbReference type="EMBL" id="AP006840">
    <property type="protein sequence ID" value="BAD41367.1"/>
    <property type="molecule type" value="Genomic_DNA"/>
</dbReference>
<dbReference type="HOGENOM" id="CLU_1795499_0_0_9"/>
<dbReference type="KEGG" id="sth:STH2382"/>
<organism evidence="1 2">
    <name type="scientific">Symbiobacterium thermophilum (strain DSM 24528 / JCM 14929 / IAM 14863 / T)</name>
    <dbReference type="NCBI Taxonomy" id="292459"/>
    <lineage>
        <taxon>Bacteria</taxon>
        <taxon>Bacillati</taxon>
        <taxon>Bacillota</taxon>
        <taxon>Clostridia</taxon>
        <taxon>Eubacteriales</taxon>
        <taxon>Symbiobacteriaceae</taxon>
        <taxon>Symbiobacterium</taxon>
    </lineage>
</organism>
<evidence type="ECO:0000313" key="1">
    <source>
        <dbReference type="EMBL" id="BAD41367.1"/>
    </source>
</evidence>
<gene>
    <name evidence="1" type="ordered locus">STH2382</name>
</gene>
<keyword evidence="2" id="KW-1185">Reference proteome</keyword>
<name>Q67LS9_SYMTH</name>
<dbReference type="Proteomes" id="UP000000417">
    <property type="component" value="Chromosome"/>
</dbReference>
<protein>
    <submittedName>
        <fullName evidence="1">Uncharacterized protein</fullName>
    </submittedName>
</protein>
<dbReference type="AlphaFoldDB" id="Q67LS9"/>
<accession>Q67LS9</accession>
<reference evidence="1 2" key="1">
    <citation type="journal article" date="2004" name="Nucleic Acids Res.">
        <title>Genome sequence of Symbiobacterium thermophilum, an uncultivable bacterium that depends on microbial commensalism.</title>
        <authorList>
            <person name="Ueda K."/>
            <person name="Yamashita A."/>
            <person name="Ishikawa J."/>
            <person name="Shimada M."/>
            <person name="Watsuji T."/>
            <person name="Morimura K."/>
            <person name="Ikeda H."/>
            <person name="Hattori M."/>
            <person name="Beppu T."/>
        </authorList>
    </citation>
    <scope>NUCLEOTIDE SEQUENCE [LARGE SCALE GENOMIC DNA]</scope>
    <source>
        <strain evidence="2">T / IAM 14863</strain>
    </source>
</reference>